<dbReference type="Proteomes" id="UP001529369">
    <property type="component" value="Unassembled WGS sequence"/>
</dbReference>
<reference evidence="3" key="1">
    <citation type="journal article" date="2019" name="Int. J. Syst. Evol. Microbiol.">
        <title>The Global Catalogue of Microorganisms (GCM) 10K type strain sequencing project: providing services to taxonomists for standard genome sequencing and annotation.</title>
        <authorList>
            <consortium name="The Broad Institute Genomics Platform"/>
            <consortium name="The Broad Institute Genome Sequencing Center for Infectious Disease"/>
            <person name="Wu L."/>
            <person name="Ma J."/>
        </authorList>
    </citation>
    <scope>NUCLEOTIDE SEQUENCE [LARGE SCALE GENOMIC DNA]</scope>
    <source>
        <strain evidence="3">CECT 7131</strain>
    </source>
</reference>
<dbReference type="RefSeq" id="WP_290320132.1">
    <property type="nucleotide sequence ID" value="NZ_JAUFPN010000201.1"/>
</dbReference>
<evidence type="ECO:0008006" key="4">
    <source>
        <dbReference type="Google" id="ProtNLM"/>
    </source>
</evidence>
<gene>
    <name evidence="2" type="ORF">QWZ14_26955</name>
</gene>
<organism evidence="2 3">
    <name type="scientific">Paeniroseomonas aquatica</name>
    <dbReference type="NCBI Taxonomy" id="373043"/>
    <lineage>
        <taxon>Bacteria</taxon>
        <taxon>Pseudomonadati</taxon>
        <taxon>Pseudomonadota</taxon>
        <taxon>Alphaproteobacteria</taxon>
        <taxon>Acetobacterales</taxon>
        <taxon>Acetobacteraceae</taxon>
        <taxon>Paeniroseomonas</taxon>
    </lineage>
</organism>
<name>A0ABT8AEZ2_9PROT</name>
<feature type="transmembrane region" description="Helical" evidence="1">
    <location>
        <begin position="44"/>
        <end position="62"/>
    </location>
</feature>
<dbReference type="EMBL" id="JAUFPN010000201">
    <property type="protein sequence ID" value="MDN3568036.1"/>
    <property type="molecule type" value="Genomic_DNA"/>
</dbReference>
<evidence type="ECO:0000313" key="2">
    <source>
        <dbReference type="EMBL" id="MDN3568036.1"/>
    </source>
</evidence>
<feature type="transmembrane region" description="Helical" evidence="1">
    <location>
        <begin position="5"/>
        <end position="24"/>
    </location>
</feature>
<evidence type="ECO:0000313" key="3">
    <source>
        <dbReference type="Proteomes" id="UP001529369"/>
    </source>
</evidence>
<keyword evidence="1" id="KW-0472">Membrane</keyword>
<accession>A0ABT8AEZ2</accession>
<protein>
    <recommendedName>
        <fullName evidence="4">DUF3995 domain-containing protein</fullName>
    </recommendedName>
</protein>
<proteinExistence type="predicted"/>
<keyword evidence="1" id="KW-0812">Transmembrane</keyword>
<evidence type="ECO:0000256" key="1">
    <source>
        <dbReference type="SAM" id="Phobius"/>
    </source>
</evidence>
<keyword evidence="3" id="KW-1185">Reference proteome</keyword>
<comment type="caution">
    <text evidence="2">The sequence shown here is derived from an EMBL/GenBank/DDBJ whole genome shotgun (WGS) entry which is preliminary data.</text>
</comment>
<keyword evidence="1" id="KW-1133">Transmembrane helix</keyword>
<sequence>MAHALWSAGAILVVLGLIAHLFGWEAVVWIPEAALDAIREDPKTYGIIALGLLLMFIARLITRRRP</sequence>